<dbReference type="EMBL" id="ASHM01139434">
    <property type="protein sequence ID" value="PNX60965.1"/>
    <property type="molecule type" value="Genomic_DNA"/>
</dbReference>
<evidence type="ECO:0000313" key="1">
    <source>
        <dbReference type="EMBL" id="PNX60965.1"/>
    </source>
</evidence>
<protein>
    <submittedName>
        <fullName evidence="1">Uncharacterized protein</fullName>
    </submittedName>
</protein>
<feature type="non-terminal residue" evidence="1">
    <location>
        <position position="1"/>
    </location>
</feature>
<dbReference type="Proteomes" id="UP000236291">
    <property type="component" value="Unassembled WGS sequence"/>
</dbReference>
<reference evidence="1 2" key="2">
    <citation type="journal article" date="2017" name="Front. Plant Sci.">
        <title>Gene Classification and Mining of Molecular Markers Useful in Red Clover (Trifolium pratense) Breeding.</title>
        <authorList>
            <person name="Istvanek J."/>
            <person name="Dluhosova J."/>
            <person name="Dluhos P."/>
            <person name="Patkova L."/>
            <person name="Nedelnik J."/>
            <person name="Repkova J."/>
        </authorList>
    </citation>
    <scope>NUCLEOTIDE SEQUENCE [LARGE SCALE GENOMIC DNA]</scope>
    <source>
        <strain evidence="2">cv. Tatra</strain>
        <tissue evidence="1">Young leaves</tissue>
    </source>
</reference>
<name>A0A2K3K3T9_TRIPR</name>
<gene>
    <name evidence="1" type="ORF">L195_g060439</name>
</gene>
<organism evidence="1 2">
    <name type="scientific">Trifolium pratense</name>
    <name type="common">Red clover</name>
    <dbReference type="NCBI Taxonomy" id="57577"/>
    <lineage>
        <taxon>Eukaryota</taxon>
        <taxon>Viridiplantae</taxon>
        <taxon>Streptophyta</taxon>
        <taxon>Embryophyta</taxon>
        <taxon>Tracheophyta</taxon>
        <taxon>Spermatophyta</taxon>
        <taxon>Magnoliopsida</taxon>
        <taxon>eudicotyledons</taxon>
        <taxon>Gunneridae</taxon>
        <taxon>Pentapetalae</taxon>
        <taxon>rosids</taxon>
        <taxon>fabids</taxon>
        <taxon>Fabales</taxon>
        <taxon>Fabaceae</taxon>
        <taxon>Papilionoideae</taxon>
        <taxon>50 kb inversion clade</taxon>
        <taxon>NPAAA clade</taxon>
        <taxon>Hologalegina</taxon>
        <taxon>IRL clade</taxon>
        <taxon>Trifolieae</taxon>
        <taxon>Trifolium</taxon>
    </lineage>
</organism>
<reference evidence="1 2" key="1">
    <citation type="journal article" date="2014" name="Am. J. Bot.">
        <title>Genome assembly and annotation for red clover (Trifolium pratense; Fabaceae).</title>
        <authorList>
            <person name="Istvanek J."/>
            <person name="Jaros M."/>
            <person name="Krenek A."/>
            <person name="Repkova J."/>
        </authorList>
    </citation>
    <scope>NUCLEOTIDE SEQUENCE [LARGE SCALE GENOMIC DNA]</scope>
    <source>
        <strain evidence="2">cv. Tatra</strain>
        <tissue evidence="1">Young leaves</tissue>
    </source>
</reference>
<accession>A0A2K3K3T9</accession>
<sequence>SEAVTLGKEQEKPALIPTDAIGNDHVRKRTGETYYDTN</sequence>
<evidence type="ECO:0000313" key="2">
    <source>
        <dbReference type="Proteomes" id="UP000236291"/>
    </source>
</evidence>
<proteinExistence type="predicted"/>
<dbReference type="AlphaFoldDB" id="A0A2K3K3T9"/>
<comment type="caution">
    <text evidence="1">The sequence shown here is derived from an EMBL/GenBank/DDBJ whole genome shotgun (WGS) entry which is preliminary data.</text>
</comment>